<keyword evidence="1" id="KW-0175">Coiled coil</keyword>
<dbReference type="Proteomes" id="UP001288320">
    <property type="component" value="Unassembled WGS sequence"/>
</dbReference>
<comment type="caution">
    <text evidence="2">The sequence shown here is derived from an EMBL/GenBank/DDBJ whole genome shotgun (WGS) entry which is preliminary data.</text>
</comment>
<evidence type="ECO:0000313" key="3">
    <source>
        <dbReference type="EMBL" id="MDY5147097.1"/>
    </source>
</evidence>
<feature type="coiled-coil region" evidence="1">
    <location>
        <begin position="12"/>
        <end position="43"/>
    </location>
</feature>
<dbReference type="EMBL" id="JAWNFV010000003">
    <property type="protein sequence ID" value="MDY5140169.1"/>
    <property type="molecule type" value="Genomic_DNA"/>
</dbReference>
<dbReference type="RefSeq" id="WP_087069866.1">
    <property type="nucleotide sequence ID" value="NZ_CAUPFC010000004.1"/>
</dbReference>
<evidence type="ECO:0000313" key="4">
    <source>
        <dbReference type="Proteomes" id="UP001284901"/>
    </source>
</evidence>
<protein>
    <submittedName>
        <fullName evidence="2">Uncharacterized protein</fullName>
    </submittedName>
</protein>
<accession>A0AAW9HKL2</accession>
<sequence>MSIVYGPTYTSLEQIQDRMKEILADLHISREEYEERMAEYTLNQREADYRPEYRTLKRFEELALSDEDKLSG</sequence>
<keyword evidence="4" id="KW-1185">Reference proteome</keyword>
<gene>
    <name evidence="2" type="ORF">R6G74_02395</name>
    <name evidence="3" type="ORF">R6P33_08715</name>
</gene>
<evidence type="ECO:0000256" key="1">
    <source>
        <dbReference type="SAM" id="Coils"/>
    </source>
</evidence>
<dbReference type="Proteomes" id="UP001284901">
    <property type="component" value="Unassembled WGS sequence"/>
</dbReference>
<name>A0AAW9HKL2_9ACTO</name>
<organism evidence="2 5">
    <name type="scientific">Actinotignum timonense</name>
    <dbReference type="NCBI Taxonomy" id="1870995"/>
    <lineage>
        <taxon>Bacteria</taxon>
        <taxon>Bacillati</taxon>
        <taxon>Actinomycetota</taxon>
        <taxon>Actinomycetes</taxon>
        <taxon>Actinomycetales</taxon>
        <taxon>Actinomycetaceae</taxon>
        <taxon>Actinotignum</taxon>
    </lineage>
</organism>
<evidence type="ECO:0000313" key="5">
    <source>
        <dbReference type="Proteomes" id="UP001288320"/>
    </source>
</evidence>
<reference evidence="2 4" key="1">
    <citation type="submission" date="2023-10" db="EMBL/GenBank/DDBJ databases">
        <title>Whole Genome based description of the genera Actinobaculum and Actinotignum reveals a complex phylogenetic relationship within the species included in the genus Actinotignum.</title>
        <authorList>
            <person name="Jensen C.S."/>
            <person name="Dargis R."/>
            <person name="Kemp M."/>
            <person name="Christensen J.J."/>
        </authorList>
    </citation>
    <scope>NUCLEOTIDE SEQUENCE</scope>
    <source>
        <strain evidence="3 4">SLA_B089</strain>
        <strain evidence="2">SLA_B245</strain>
    </source>
</reference>
<dbReference type="GeneID" id="92813647"/>
<proteinExistence type="predicted"/>
<dbReference type="AlphaFoldDB" id="A0AAW9HKL2"/>
<evidence type="ECO:0000313" key="2">
    <source>
        <dbReference type="EMBL" id="MDY5140169.1"/>
    </source>
</evidence>
<dbReference type="EMBL" id="JAWNFY010000029">
    <property type="protein sequence ID" value="MDY5147097.1"/>
    <property type="molecule type" value="Genomic_DNA"/>
</dbReference>